<dbReference type="InterPro" id="IPR005828">
    <property type="entry name" value="MFS_sugar_transport-like"/>
</dbReference>
<feature type="transmembrane region" description="Helical" evidence="11">
    <location>
        <begin position="569"/>
        <end position="592"/>
    </location>
</feature>
<keyword evidence="5 11" id="KW-0812">Transmembrane</keyword>
<dbReference type="Gene3D" id="3.50.50.60">
    <property type="entry name" value="FAD/NAD(P)-binding domain"/>
    <property type="match status" value="1"/>
</dbReference>
<feature type="transmembrane region" description="Helical" evidence="11">
    <location>
        <begin position="638"/>
        <end position="656"/>
    </location>
</feature>
<dbReference type="AlphaFoldDB" id="A0A395SU53"/>
<dbReference type="PROSITE" id="PS00217">
    <property type="entry name" value="SUGAR_TRANSPORT_2"/>
    <property type="match status" value="1"/>
</dbReference>
<accession>A0A395SU53</accession>
<dbReference type="InterPro" id="IPR020846">
    <property type="entry name" value="MFS_dom"/>
</dbReference>
<evidence type="ECO:0000313" key="14">
    <source>
        <dbReference type="EMBL" id="RGP76044.1"/>
    </source>
</evidence>
<comment type="subcellular location">
    <subcellularLocation>
        <location evidence="1">Membrane</location>
        <topology evidence="1">Multi-pass membrane protein</topology>
    </subcellularLocation>
</comment>
<protein>
    <recommendedName>
        <fullName evidence="13">Major facilitator superfamily (MFS) profile domain-containing protein</fullName>
    </recommendedName>
</protein>
<dbReference type="InterPro" id="IPR005829">
    <property type="entry name" value="Sugar_transporter_CS"/>
</dbReference>
<dbReference type="PROSITE" id="PS50850">
    <property type="entry name" value="MFS"/>
    <property type="match status" value="1"/>
</dbReference>
<feature type="transmembrane region" description="Helical" evidence="11">
    <location>
        <begin position="604"/>
        <end position="626"/>
    </location>
</feature>
<feature type="transmembrane region" description="Helical" evidence="11">
    <location>
        <begin position="801"/>
        <end position="824"/>
    </location>
</feature>
<dbReference type="PRINTS" id="PR00171">
    <property type="entry name" value="SUGRTRNSPORT"/>
</dbReference>
<feature type="transmembrane region" description="Helical" evidence="11">
    <location>
        <begin position="915"/>
        <end position="933"/>
    </location>
</feature>
<evidence type="ECO:0000256" key="7">
    <source>
        <dbReference type="ARBA" id="ARBA00022989"/>
    </source>
</evidence>
<evidence type="ECO:0000256" key="6">
    <source>
        <dbReference type="ARBA" id="ARBA00022827"/>
    </source>
</evidence>
<dbReference type="GO" id="GO:0016491">
    <property type="term" value="F:oxidoreductase activity"/>
    <property type="evidence" value="ECO:0007669"/>
    <property type="project" value="UniProtKB-KW"/>
</dbReference>
<feature type="transmembrane region" description="Helical" evidence="11">
    <location>
        <begin position="772"/>
        <end position="794"/>
    </location>
</feature>
<dbReference type="InterPro" id="IPR003663">
    <property type="entry name" value="Sugar/inositol_transpt"/>
</dbReference>
<feature type="domain" description="Major facilitator superfamily (MFS) profile" evidence="13">
    <location>
        <begin position="476"/>
        <end position="937"/>
    </location>
</feature>
<evidence type="ECO:0000256" key="12">
    <source>
        <dbReference type="SAM" id="SignalP"/>
    </source>
</evidence>
<dbReference type="GO" id="GO:0016020">
    <property type="term" value="C:membrane"/>
    <property type="evidence" value="ECO:0007669"/>
    <property type="project" value="UniProtKB-SubCell"/>
</dbReference>
<keyword evidence="15" id="KW-1185">Reference proteome</keyword>
<keyword evidence="7 11" id="KW-1133">Transmembrane helix</keyword>
<gene>
    <name evidence="14" type="ORF">FLONG3_5435</name>
</gene>
<evidence type="ECO:0000256" key="5">
    <source>
        <dbReference type="ARBA" id="ARBA00022692"/>
    </source>
</evidence>
<keyword evidence="3" id="KW-0813">Transport</keyword>
<evidence type="ECO:0000256" key="4">
    <source>
        <dbReference type="ARBA" id="ARBA00022630"/>
    </source>
</evidence>
<dbReference type="NCBIfam" id="TIGR00879">
    <property type="entry name" value="SP"/>
    <property type="match status" value="1"/>
</dbReference>
<dbReference type="PANTHER" id="PTHR48020:SF12">
    <property type="entry name" value="PROTON MYO-INOSITOL COTRANSPORTER"/>
    <property type="match status" value="1"/>
</dbReference>
<dbReference type="EMBL" id="PXOG01000118">
    <property type="protein sequence ID" value="RGP76044.1"/>
    <property type="molecule type" value="Genomic_DNA"/>
</dbReference>
<dbReference type="Gene3D" id="1.20.1250.20">
    <property type="entry name" value="MFS general substrate transporter like domains"/>
    <property type="match status" value="1"/>
</dbReference>
<name>A0A395SU53_9HYPO</name>
<feature type="signal peptide" evidence="12">
    <location>
        <begin position="1"/>
        <end position="19"/>
    </location>
</feature>
<dbReference type="Pfam" id="PF00083">
    <property type="entry name" value="Sugar_tr"/>
    <property type="match status" value="1"/>
</dbReference>
<dbReference type="SUPFAM" id="SSF51905">
    <property type="entry name" value="FAD/NAD(P)-binding domain"/>
    <property type="match status" value="1"/>
</dbReference>
<evidence type="ECO:0000256" key="2">
    <source>
        <dbReference type="ARBA" id="ARBA00010992"/>
    </source>
</evidence>
<comment type="caution">
    <text evidence="14">The sequence shown here is derived from an EMBL/GenBank/DDBJ whole genome shotgun (WGS) entry which is preliminary data.</text>
</comment>
<dbReference type="InterPro" id="IPR050814">
    <property type="entry name" value="Myo-inositol_Transporter"/>
</dbReference>
<feature type="chain" id="PRO_5017213825" description="Major facilitator superfamily (MFS) profile domain-containing protein" evidence="12">
    <location>
        <begin position="20"/>
        <end position="955"/>
    </location>
</feature>
<dbReference type="InterPro" id="IPR036188">
    <property type="entry name" value="FAD/NAD-bd_sf"/>
</dbReference>
<dbReference type="PANTHER" id="PTHR48020">
    <property type="entry name" value="PROTON MYO-INOSITOL COTRANSPORTER"/>
    <property type="match status" value="1"/>
</dbReference>
<evidence type="ECO:0000256" key="1">
    <source>
        <dbReference type="ARBA" id="ARBA00004141"/>
    </source>
</evidence>
<comment type="catalytic activity">
    <reaction evidence="10">
        <text>myo-inositol(out) + H(+)(out) = myo-inositol(in) + H(+)(in)</text>
        <dbReference type="Rhea" id="RHEA:60364"/>
        <dbReference type="ChEBI" id="CHEBI:15378"/>
        <dbReference type="ChEBI" id="CHEBI:17268"/>
    </reaction>
</comment>
<dbReference type="GO" id="GO:0071949">
    <property type="term" value="F:FAD binding"/>
    <property type="evidence" value="ECO:0007669"/>
    <property type="project" value="InterPro"/>
</dbReference>
<evidence type="ECO:0000256" key="3">
    <source>
        <dbReference type="ARBA" id="ARBA00022448"/>
    </source>
</evidence>
<feature type="transmembrane region" description="Helical" evidence="11">
    <location>
        <begin position="844"/>
        <end position="865"/>
    </location>
</feature>
<dbReference type="SUPFAM" id="SSF103473">
    <property type="entry name" value="MFS general substrate transporter"/>
    <property type="match status" value="1"/>
</dbReference>
<organism evidence="14 15">
    <name type="scientific">Fusarium longipes</name>
    <dbReference type="NCBI Taxonomy" id="694270"/>
    <lineage>
        <taxon>Eukaryota</taxon>
        <taxon>Fungi</taxon>
        <taxon>Dikarya</taxon>
        <taxon>Ascomycota</taxon>
        <taxon>Pezizomycotina</taxon>
        <taxon>Sordariomycetes</taxon>
        <taxon>Hypocreomycetidae</taxon>
        <taxon>Hypocreales</taxon>
        <taxon>Nectriaceae</taxon>
        <taxon>Fusarium</taxon>
    </lineage>
</organism>
<dbReference type="GO" id="GO:1904679">
    <property type="term" value="P:myo-inositol import across plasma membrane"/>
    <property type="evidence" value="ECO:0007669"/>
    <property type="project" value="TreeGrafter"/>
</dbReference>
<feature type="transmembrane region" description="Helical" evidence="11">
    <location>
        <begin position="518"/>
        <end position="539"/>
    </location>
</feature>
<keyword evidence="6" id="KW-0274">FAD</keyword>
<dbReference type="PROSITE" id="PS00216">
    <property type="entry name" value="SUGAR_TRANSPORT_1"/>
    <property type="match status" value="2"/>
</dbReference>
<keyword evidence="4" id="KW-0285">Flavoprotein</keyword>
<sequence>MGNRKIAIIGAGPSGCLLARLLYLAGTEVTVFEGEAHPNFRSQGGTLDLHTATGLAALKNAQVFDKFLKHARYDGQYMAIVDKDLKYHLERNAVGKYNKIEERPEIDRSSLREILASSLPQGMIKWGYHLTKIEGRALVFEHTTIDGFDLIVGADGAWSKVRKEIDPILVPEFAGIGMHELEITDAENKAPELYKLVNRGSIFACTDGNRTSIQQMGDGSLNIYCSFVTDNPDWFKSGNCEYDPHDLNETTQALLETKFKDWDPRLKQAIELSNGRCNPRSLFMLPVGSRWEHKRGLTLIGDAAHLMTPYAGEGVNQALDDAMQLAKAINGSVDQDDQELDKAIKNFEHVMFARVGPVQKLTWELLQDWMYTPGAPRTVMAKSMSRHVKHRLPWVLQPLGVAAVHSYYFLKDMNLPRRIAPTQPARSLRLLERDTMDSSQAPLITGHSDEEDDLEYVTQGSPVEAGKTGSGMPSTFVLALTFAAGISGLLFGCVVSATLVSIGTSLSNRELTSMDKSIITSSTSLFALVISPFSSVLADRLGRKHVILYADILFIAGALLQSWSSTVPVMVAGRCIIGAGVGAASFVVPLYIAEVAPAAHRGRLVTLNIMFITLGQVIAYIVGWAFSTYGSQATGWRWMVGLGALPAILQGGLIAFMPETPRWLVKVGRSSTAKEVIQRVNGDSLQHNADAVIKEIELEVREEHEAQRLRDHQAPGRWKWLGGWKTLISEARNRRALAIACLLQGLQQLCGFNSLMYFSATIFTVIGFQSPTLTSMVVAVTNFLGTVAALGLVDRIGRRRVLLYSIPFMIVGLLLSAYGFSFLSLAAGVNTTPSEPPATAGHEMAALTILVSIMVYVAAYALGLGNVPWMQSELFPLAVRSLGSGAATATSWAANFVVGLTFLPLMDLLSPSWTFVLYAMICGAGYFLVWRIYPETAGLSLEEATALLDDGWGVR</sequence>
<dbReference type="Pfam" id="PF01494">
    <property type="entry name" value="FAD_binding_3"/>
    <property type="match status" value="2"/>
</dbReference>
<feature type="transmembrane region" description="Helical" evidence="11">
    <location>
        <begin position="546"/>
        <end position="563"/>
    </location>
</feature>
<comment type="similarity">
    <text evidence="2">Belongs to the major facilitator superfamily. Sugar transporter (TC 2.A.1.1) family.</text>
</comment>
<evidence type="ECO:0000256" key="10">
    <source>
        <dbReference type="ARBA" id="ARBA00049119"/>
    </source>
</evidence>
<keyword evidence="8" id="KW-0560">Oxidoreductase</keyword>
<feature type="transmembrane region" description="Helical" evidence="11">
    <location>
        <begin position="737"/>
        <end position="766"/>
    </location>
</feature>
<evidence type="ECO:0000259" key="13">
    <source>
        <dbReference type="PROSITE" id="PS50850"/>
    </source>
</evidence>
<evidence type="ECO:0000256" key="9">
    <source>
        <dbReference type="ARBA" id="ARBA00023136"/>
    </source>
</evidence>
<feature type="transmembrane region" description="Helical" evidence="11">
    <location>
        <begin position="877"/>
        <end position="903"/>
    </location>
</feature>
<feature type="transmembrane region" description="Helical" evidence="11">
    <location>
        <begin position="392"/>
        <end position="410"/>
    </location>
</feature>
<dbReference type="GO" id="GO:0005366">
    <property type="term" value="F:myo-inositol:proton symporter activity"/>
    <property type="evidence" value="ECO:0007669"/>
    <property type="project" value="TreeGrafter"/>
</dbReference>
<dbReference type="OrthoDB" id="6339427at2759"/>
<reference evidence="14 15" key="1">
    <citation type="journal article" date="2018" name="PLoS Pathog.">
        <title>Evolution of structural diversity of trichothecenes, a family of toxins produced by plant pathogenic and entomopathogenic fungi.</title>
        <authorList>
            <person name="Proctor R.H."/>
            <person name="McCormick S.P."/>
            <person name="Kim H.S."/>
            <person name="Cardoza R.E."/>
            <person name="Stanley A.M."/>
            <person name="Lindo L."/>
            <person name="Kelly A."/>
            <person name="Brown D.W."/>
            <person name="Lee T."/>
            <person name="Vaughan M.M."/>
            <person name="Alexander N.J."/>
            <person name="Busman M."/>
            <person name="Gutierrez S."/>
        </authorList>
    </citation>
    <scope>NUCLEOTIDE SEQUENCE [LARGE SCALE GENOMIC DNA]</scope>
    <source>
        <strain evidence="14 15">NRRL 20695</strain>
    </source>
</reference>
<evidence type="ECO:0000313" key="15">
    <source>
        <dbReference type="Proteomes" id="UP000266234"/>
    </source>
</evidence>
<evidence type="ECO:0000256" key="8">
    <source>
        <dbReference type="ARBA" id="ARBA00023002"/>
    </source>
</evidence>
<dbReference type="InterPro" id="IPR036259">
    <property type="entry name" value="MFS_trans_sf"/>
</dbReference>
<proteinExistence type="inferred from homology"/>
<evidence type="ECO:0000256" key="11">
    <source>
        <dbReference type="SAM" id="Phobius"/>
    </source>
</evidence>
<keyword evidence="9 11" id="KW-0472">Membrane</keyword>
<dbReference type="Proteomes" id="UP000266234">
    <property type="component" value="Unassembled WGS sequence"/>
</dbReference>
<keyword evidence="12" id="KW-0732">Signal</keyword>
<dbReference type="FunFam" id="1.20.1250.20:FF:000073">
    <property type="entry name" value="MFS myo-inositol transporter, putative"/>
    <property type="match status" value="1"/>
</dbReference>
<feature type="transmembrane region" description="Helical" evidence="11">
    <location>
        <begin position="476"/>
        <end position="498"/>
    </location>
</feature>
<dbReference type="InterPro" id="IPR002938">
    <property type="entry name" value="FAD-bd"/>
</dbReference>